<dbReference type="PANTHER" id="PTHR32108:SF5">
    <property type="entry name" value="DYNACTIN SUBUNIT 1-LIKE"/>
    <property type="match status" value="1"/>
</dbReference>
<sequence length="513" mass="58735">MTAGQGSSRQESGTKQNVEKLQFMPIPMTYRELYQSLFDAHVVAPFYLKPLQPPYPKWYDANAQCEYHAGITGHSIENCTTFKKLVERFIQIGIVKFDNAPSVENLLPNHTDSGVNAIDGNMGRRIKADITKVKTHLKWVWKVMAKRGLVILNLEESCEETRNYCEFHHEEGHKIQECKEFRASVQGLMDNKEIEFCEEVEKERISGKESSASTLMEDQDVGSHTCSGKRYDLINSRTEPVKGKDLTVEQKKGKIVEFELPVNEPVKDMEAKEFLKFLKHSEYSVVEQLHKKPARISILALLLSSEVHRSALMKVLNKTYVTNDISVNKLDRLVNNISADNFIFFNDNEIPPGGMGSTKALHITTRCKRYTLLGVLIDNGDAPYLETDDEAIECSFWYLEFGSSQTRNKERGNWKKRQEKRRARLGGEEIKWEPRIIPHISKTFVSGGIIYPKRRTSGKENIEEMLGNVHINAIFEEVTEEGTLSNICPYEPGNILDNWTTEEIPVIFRTYSE</sequence>
<dbReference type="EMBL" id="JARKNE010000008">
    <property type="protein sequence ID" value="KAK5812007.1"/>
    <property type="molecule type" value="Genomic_DNA"/>
</dbReference>
<accession>A0ABR0P2R6</accession>
<evidence type="ECO:0000313" key="1">
    <source>
        <dbReference type="EMBL" id="KAK5812007.1"/>
    </source>
</evidence>
<keyword evidence="2" id="KW-1185">Reference proteome</keyword>
<evidence type="ECO:0000313" key="2">
    <source>
        <dbReference type="Proteomes" id="UP001358586"/>
    </source>
</evidence>
<protein>
    <submittedName>
        <fullName evidence="1">Uncharacterized protein</fullName>
    </submittedName>
</protein>
<gene>
    <name evidence="1" type="ORF">PVK06_027401</name>
</gene>
<dbReference type="PANTHER" id="PTHR32108">
    <property type="entry name" value="DNA-DIRECTED RNA POLYMERASE SUBUNIT ALPHA"/>
    <property type="match status" value="1"/>
</dbReference>
<comment type="caution">
    <text evidence="1">The sequence shown here is derived from an EMBL/GenBank/DDBJ whole genome shotgun (WGS) entry which is preliminary data.</text>
</comment>
<organism evidence="1 2">
    <name type="scientific">Gossypium arboreum</name>
    <name type="common">Tree cotton</name>
    <name type="synonym">Gossypium nanking</name>
    <dbReference type="NCBI Taxonomy" id="29729"/>
    <lineage>
        <taxon>Eukaryota</taxon>
        <taxon>Viridiplantae</taxon>
        <taxon>Streptophyta</taxon>
        <taxon>Embryophyta</taxon>
        <taxon>Tracheophyta</taxon>
        <taxon>Spermatophyta</taxon>
        <taxon>Magnoliopsida</taxon>
        <taxon>eudicotyledons</taxon>
        <taxon>Gunneridae</taxon>
        <taxon>Pentapetalae</taxon>
        <taxon>rosids</taxon>
        <taxon>malvids</taxon>
        <taxon>Malvales</taxon>
        <taxon>Malvaceae</taxon>
        <taxon>Malvoideae</taxon>
        <taxon>Gossypium</taxon>
    </lineage>
</organism>
<dbReference type="Proteomes" id="UP001358586">
    <property type="component" value="Chromosome 8"/>
</dbReference>
<reference evidence="1 2" key="1">
    <citation type="submission" date="2023-03" db="EMBL/GenBank/DDBJ databases">
        <title>WGS of Gossypium arboreum.</title>
        <authorList>
            <person name="Yu D."/>
        </authorList>
    </citation>
    <scope>NUCLEOTIDE SEQUENCE [LARGE SCALE GENOMIC DNA]</scope>
    <source>
        <tissue evidence="1">Leaf</tissue>
    </source>
</reference>
<name>A0ABR0P2R6_GOSAR</name>
<proteinExistence type="predicted"/>